<sequence>MSKKIIWVVAMFVLILGIFLISGTLKKDDDEEIKKAVYSLGYPLTVLAHIEILDSKNAIAFYEWGHEEEASFGNVILKKKLWGWEIVGGGSLLLLEESKLNGGHTSLRHYLSEYTDLLRGKIVDPNIAEVRVITRYGSEYEATIVEYNNNDKFWFLISGEDFLGSKVTGFSTAGDIIEEIVIE</sequence>
<feature type="transmembrane region" description="Helical" evidence="1">
    <location>
        <begin position="6"/>
        <end position="25"/>
    </location>
</feature>
<keyword evidence="3" id="KW-1185">Reference proteome</keyword>
<protein>
    <recommendedName>
        <fullName evidence="4">DUF4340 domain-containing protein</fullName>
    </recommendedName>
</protein>
<gene>
    <name evidence="2" type="ORF">N7Z68_22870</name>
</gene>
<accession>A0ABT5VL42</accession>
<comment type="caution">
    <text evidence="2">The sequence shown here is derived from an EMBL/GenBank/DDBJ whole genome shotgun (WGS) entry which is preliminary data.</text>
</comment>
<evidence type="ECO:0000313" key="2">
    <source>
        <dbReference type="EMBL" id="MDE5416151.1"/>
    </source>
</evidence>
<reference evidence="2" key="1">
    <citation type="submission" date="2024-05" db="EMBL/GenBank/DDBJ databases">
        <title>Alkalihalobacillus sp. strain MEB203 novel alkaliphilic bacterium from Lonar Lake, India.</title>
        <authorList>
            <person name="Joshi A."/>
            <person name="Thite S."/>
            <person name="Mengade P."/>
        </authorList>
    </citation>
    <scope>NUCLEOTIDE SEQUENCE</scope>
    <source>
        <strain evidence="2">MEB 203</strain>
    </source>
</reference>
<name>A0ABT5VL42_9BACI</name>
<dbReference type="Proteomes" id="UP001148125">
    <property type="component" value="Unassembled WGS sequence"/>
</dbReference>
<proteinExistence type="predicted"/>
<evidence type="ECO:0000313" key="3">
    <source>
        <dbReference type="Proteomes" id="UP001148125"/>
    </source>
</evidence>
<dbReference type="RefSeq" id="WP_275120738.1">
    <property type="nucleotide sequence ID" value="NZ_JAOTPO010000027.1"/>
</dbReference>
<evidence type="ECO:0008006" key="4">
    <source>
        <dbReference type="Google" id="ProtNLM"/>
    </source>
</evidence>
<keyword evidence="1" id="KW-0472">Membrane</keyword>
<keyword evidence="1" id="KW-0812">Transmembrane</keyword>
<organism evidence="2 3">
    <name type="scientific">Alkalihalobacterium chitinilyticum</name>
    <dbReference type="NCBI Taxonomy" id="2980103"/>
    <lineage>
        <taxon>Bacteria</taxon>
        <taxon>Bacillati</taxon>
        <taxon>Bacillota</taxon>
        <taxon>Bacilli</taxon>
        <taxon>Bacillales</taxon>
        <taxon>Bacillaceae</taxon>
        <taxon>Alkalihalobacterium</taxon>
    </lineage>
</organism>
<dbReference type="EMBL" id="JAOTPO010000027">
    <property type="protein sequence ID" value="MDE5416151.1"/>
    <property type="molecule type" value="Genomic_DNA"/>
</dbReference>
<evidence type="ECO:0000256" key="1">
    <source>
        <dbReference type="SAM" id="Phobius"/>
    </source>
</evidence>
<keyword evidence="1" id="KW-1133">Transmembrane helix</keyword>